<dbReference type="GO" id="GO:0046872">
    <property type="term" value="F:metal ion binding"/>
    <property type="evidence" value="ECO:0007669"/>
    <property type="project" value="UniProtKB-KW"/>
</dbReference>
<dbReference type="InterPro" id="IPR038257">
    <property type="entry name" value="CRISPR-assoc_Cas3_HD_sf"/>
</dbReference>
<keyword evidence="5" id="KW-0378">Hydrolase</keyword>
<dbReference type="Pfam" id="PF21802">
    <property type="entry name" value="Cas3-like_C"/>
    <property type="match status" value="1"/>
</dbReference>
<feature type="domain" description="HD Cas3-type" evidence="9">
    <location>
        <begin position="102"/>
        <end position="351"/>
    </location>
</feature>
<evidence type="ECO:0000313" key="10">
    <source>
        <dbReference type="EMBL" id="AYN20119.1"/>
    </source>
</evidence>
<dbReference type="Proteomes" id="UP000268070">
    <property type="component" value="Chromosome"/>
</dbReference>
<comment type="similarity">
    <text evidence="2">In the central section; belongs to the CRISPR-associated helicase Cas3 family.</text>
</comment>
<evidence type="ECO:0000256" key="5">
    <source>
        <dbReference type="ARBA" id="ARBA00022801"/>
    </source>
</evidence>
<organism evidence="10 11">
    <name type="scientific">Alcaligenes aquatilis</name>
    <dbReference type="NCBI Taxonomy" id="323284"/>
    <lineage>
        <taxon>Bacteria</taxon>
        <taxon>Pseudomonadati</taxon>
        <taxon>Pseudomonadota</taxon>
        <taxon>Betaproteobacteria</taxon>
        <taxon>Burkholderiales</taxon>
        <taxon>Alcaligenaceae</taxon>
        <taxon>Alcaligenes</taxon>
    </lineage>
</organism>
<keyword evidence="8" id="KW-0051">Antiviral defense</keyword>
<sequence>MNILLVSQCTKQALAQTRRILDQFAERRGERTWQTAITQAGLDTLRKLLRQTARKNTAVACHWIRAKDHTELLWVVGNRSQFNEYGAVPTHSTARDVLRQADENNWHNLSLINLLSGLAALLHDLGKSCQSFQDRLKPGSLPEKNRYRHEWVSVRLFQAFVGRDDDQGWLSRLIQAGHTQADAQAFEQLWLGESDHVLFKDGLDKNAKQPRPFAQDGSGLPPLAQAIAWLVLTHHRLPACPDEQNPDPERRLWHGKKPYSGSALQIEGLLDRVDADWNEPWPEHTDTQDLDRCQPYWHFPHGLPVRTLLWRQRAARFAKALQQHVLNGPDMLHDPYVMHLSRLSLMLADHYYSGLKKQEYRLQGEKNFPLYANTDRATGQLLQPLDEHLLGVERQAGKLVHSLPSLKGQLPHLIAHRKLKRRSADARFRWQDRAADLAAAIRQKSTDCGAFIVNMASTGCGKTLANARIMNALADPALGLRCAFAIGLRTLTLQTGRSFQTDLGLDEDALAIQVGGSSQKALFEYYEQLAERSGSASRQSLIDESSHVIYESNTDHPALKQLAHEPGAQKLLIAPLLVCTIDHLTPATESLRGGRQIAPMLRLLTGDLVLDEPDDFDLDDLPALTRLVHWAGLLGSRVLLSSATLAPALVQGLYLAYAAGRRWFQRNRGLRPDEPLQIACLWVDEFHQEYAPCWQAHEFEARHHLFVQKRVQELGQQVVRRRAELLALPANMAKLSKQEQRIQFAQVARLGMFKLHKKNHGQDPQSGKRVSLGLLRMANINPLCDVALALYQAGMPDGVQLHVCVYHSQYPLVMRSAIEHMLDQVLNRRQPQAVFDHPLIRQKLDQSSAQDHLFLVVGSPVAEVGRDHDYDWAVVEPSSMRSIIQLAGRVRRHRNDQSDRDLNILLCNANLLHFSAGKGRPAFCRPGFEGTGPNLLESHYLASVLQPLLDEKHQFCVDARPRILPRALSQRQPRKSLIDLEHARLETQMLPIEKNSSVSIASSVLNASSFWAEPQAHLLGFVQQMQPFREQTSQQVELVFLPDEDEVLVLHKVQDQERYGEKLYVSVDASLKHVVSVPEGKGTSRWQTEGLEELMQRQAQEMDLPLEAFAHKFGMVSVGAGENGWFWNEALGFSRKR</sequence>
<dbReference type="InterPro" id="IPR006483">
    <property type="entry name" value="CRISPR-assoc_Cas3_HD"/>
</dbReference>
<dbReference type="RefSeq" id="WP_121738367.1">
    <property type="nucleotide sequence ID" value="NZ_CP032153.1"/>
</dbReference>
<dbReference type="AlphaFoldDB" id="A0A3G2HSY5"/>
<comment type="similarity">
    <text evidence="1">In the N-terminal section; belongs to the CRISPR-associated nuclease Cas3-HD family.</text>
</comment>
<name>A0A3G2HSY5_9BURK</name>
<dbReference type="OrthoDB" id="220028at2"/>
<dbReference type="GO" id="GO:0004386">
    <property type="term" value="F:helicase activity"/>
    <property type="evidence" value="ECO:0007669"/>
    <property type="project" value="UniProtKB-KW"/>
</dbReference>
<evidence type="ECO:0000256" key="6">
    <source>
        <dbReference type="ARBA" id="ARBA00022806"/>
    </source>
</evidence>
<evidence type="ECO:0000256" key="7">
    <source>
        <dbReference type="ARBA" id="ARBA00022840"/>
    </source>
</evidence>
<dbReference type="InterPro" id="IPR048824">
    <property type="entry name" value="Cas3-like_C"/>
</dbReference>
<dbReference type="NCBIfam" id="TIGR02562">
    <property type="entry name" value="cas3_yersinia"/>
    <property type="match status" value="1"/>
</dbReference>
<dbReference type="GO" id="GO:0005524">
    <property type="term" value="F:ATP binding"/>
    <property type="evidence" value="ECO:0007669"/>
    <property type="project" value="UniProtKB-KW"/>
</dbReference>
<dbReference type="EMBL" id="CP032153">
    <property type="protein sequence ID" value="AYN20119.1"/>
    <property type="molecule type" value="Genomic_DNA"/>
</dbReference>
<keyword evidence="4" id="KW-0547">Nucleotide-binding</keyword>
<proteinExistence type="inferred from homology"/>
<accession>A0A3G2HSY5</accession>
<evidence type="ECO:0000313" key="11">
    <source>
        <dbReference type="Proteomes" id="UP000268070"/>
    </source>
</evidence>
<gene>
    <name evidence="10" type="primary">cas3f</name>
    <name evidence="10" type="ORF">D3M96_05985</name>
</gene>
<dbReference type="InterPro" id="IPR013395">
    <property type="entry name" value="CRISPR-assoc_Cas3_yers"/>
</dbReference>
<evidence type="ECO:0000256" key="1">
    <source>
        <dbReference type="ARBA" id="ARBA00006847"/>
    </source>
</evidence>
<keyword evidence="7" id="KW-0067">ATP-binding</keyword>
<dbReference type="GO" id="GO:0051607">
    <property type="term" value="P:defense response to virus"/>
    <property type="evidence" value="ECO:0007669"/>
    <property type="project" value="UniProtKB-KW"/>
</dbReference>
<dbReference type="GO" id="GO:0016787">
    <property type="term" value="F:hydrolase activity"/>
    <property type="evidence" value="ECO:0007669"/>
    <property type="project" value="UniProtKB-KW"/>
</dbReference>
<keyword evidence="6" id="KW-0347">Helicase</keyword>
<keyword evidence="3" id="KW-0479">Metal-binding</keyword>
<dbReference type="SUPFAM" id="SSF52540">
    <property type="entry name" value="P-loop containing nucleoside triphosphate hydrolases"/>
    <property type="match status" value="1"/>
</dbReference>
<evidence type="ECO:0000256" key="4">
    <source>
        <dbReference type="ARBA" id="ARBA00022741"/>
    </source>
</evidence>
<dbReference type="Gene3D" id="1.10.3210.30">
    <property type="match status" value="1"/>
</dbReference>
<evidence type="ECO:0000256" key="8">
    <source>
        <dbReference type="ARBA" id="ARBA00023118"/>
    </source>
</evidence>
<evidence type="ECO:0000256" key="3">
    <source>
        <dbReference type="ARBA" id="ARBA00022723"/>
    </source>
</evidence>
<dbReference type="KEGG" id="aaqu:D3M96_05985"/>
<dbReference type="Pfam" id="PF22590">
    <property type="entry name" value="Cas3-like_C_2"/>
    <property type="match status" value="1"/>
</dbReference>
<protein>
    <submittedName>
        <fullName evidence="10">Type I-F CRISPR-associated helicase Cas3</fullName>
    </submittedName>
</protein>
<dbReference type="PROSITE" id="PS51643">
    <property type="entry name" value="HD_CAS3"/>
    <property type="match status" value="1"/>
</dbReference>
<dbReference type="InterPro" id="IPR054712">
    <property type="entry name" value="Cas3-like_dom"/>
</dbReference>
<dbReference type="Pfam" id="PF21384">
    <property type="entry name" value="Cas3_I-F_Cas2"/>
    <property type="match status" value="1"/>
</dbReference>
<evidence type="ECO:0000256" key="2">
    <source>
        <dbReference type="ARBA" id="ARBA00009046"/>
    </source>
</evidence>
<reference evidence="10 11" key="1">
    <citation type="submission" date="2018-09" db="EMBL/GenBank/DDBJ databases">
        <title>Complete genome sequence of the hydrocarbonoclastic bacterium Alcaligenes aquatilis QD168, isolated from a crude-oil polluted marine sediment of Central Chile.</title>
        <authorList>
            <person name="Duran R.E."/>
            <person name="Barra B."/>
            <person name="Salva-Serra F."/>
            <person name="Mendez V."/>
            <person name="Moore E.R.B."/>
            <person name="Seeger M."/>
        </authorList>
    </citation>
    <scope>NUCLEOTIDE SEQUENCE [LARGE SCALE GENOMIC DNA]</scope>
    <source>
        <strain evidence="10 11">QD168</strain>
    </source>
</reference>
<evidence type="ECO:0000259" key="9">
    <source>
        <dbReference type="PROSITE" id="PS51643"/>
    </source>
</evidence>
<dbReference type="InterPro" id="IPR048823">
    <property type="entry name" value="Cas3_I-F_Cas2"/>
</dbReference>
<dbReference type="InterPro" id="IPR027417">
    <property type="entry name" value="P-loop_NTPase"/>
</dbReference>